<dbReference type="Gene3D" id="1.25.40.10">
    <property type="entry name" value="Tetratricopeptide repeat domain"/>
    <property type="match status" value="4"/>
</dbReference>
<name>A0AAV8SQ40_9ROSI</name>
<dbReference type="PANTHER" id="PTHR47926:SF347">
    <property type="entry name" value="PENTATRICOPEPTIDE REPEAT-CONTAINING PROTEIN"/>
    <property type="match status" value="1"/>
</dbReference>
<dbReference type="GO" id="GO:0009451">
    <property type="term" value="P:RNA modification"/>
    <property type="evidence" value="ECO:0007669"/>
    <property type="project" value="InterPro"/>
</dbReference>
<dbReference type="InterPro" id="IPR046848">
    <property type="entry name" value="E_motif"/>
</dbReference>
<proteinExistence type="inferred from homology"/>
<dbReference type="SUPFAM" id="SSF48452">
    <property type="entry name" value="TPR-like"/>
    <property type="match status" value="1"/>
</dbReference>
<comment type="caution">
    <text evidence="5">The sequence shown here is derived from an EMBL/GenBank/DDBJ whole genome shotgun (WGS) entry which is preliminary data.</text>
</comment>
<feature type="repeat" description="PPR" evidence="3">
    <location>
        <begin position="365"/>
        <end position="399"/>
    </location>
</feature>
<evidence type="ECO:0000313" key="6">
    <source>
        <dbReference type="Proteomes" id="UP001159364"/>
    </source>
</evidence>
<dbReference type="Pfam" id="PF20431">
    <property type="entry name" value="E_motif"/>
    <property type="match status" value="1"/>
</dbReference>
<dbReference type="GO" id="GO:0008270">
    <property type="term" value="F:zinc ion binding"/>
    <property type="evidence" value="ECO:0007669"/>
    <property type="project" value="InterPro"/>
</dbReference>
<dbReference type="FunFam" id="1.25.40.10:FF:000987">
    <property type="entry name" value="Pentatricopeptide repeat-containing protein At3g14330"/>
    <property type="match status" value="1"/>
</dbReference>
<dbReference type="InterPro" id="IPR032867">
    <property type="entry name" value="DYW_dom"/>
</dbReference>
<comment type="similarity">
    <text evidence="1">Belongs to the PPR family. PCMP-H subfamily.</text>
</comment>
<dbReference type="Proteomes" id="UP001159364">
    <property type="component" value="Linkage Group LG09"/>
</dbReference>
<feature type="domain" description="DYW" evidence="4">
    <location>
        <begin position="581"/>
        <end position="673"/>
    </location>
</feature>
<reference evidence="5 6" key="1">
    <citation type="submission" date="2021-09" db="EMBL/GenBank/DDBJ databases">
        <title>Genomic insights and catalytic innovation underlie evolution of tropane alkaloids biosynthesis.</title>
        <authorList>
            <person name="Wang Y.-J."/>
            <person name="Tian T."/>
            <person name="Huang J.-P."/>
            <person name="Huang S.-X."/>
        </authorList>
    </citation>
    <scope>NUCLEOTIDE SEQUENCE [LARGE SCALE GENOMIC DNA]</scope>
    <source>
        <strain evidence="5">KIB-2018</strain>
        <tissue evidence="5">Leaf</tissue>
    </source>
</reference>
<dbReference type="InterPro" id="IPR046960">
    <property type="entry name" value="PPR_At4g14850-like_plant"/>
</dbReference>
<organism evidence="5 6">
    <name type="scientific">Erythroxylum novogranatense</name>
    <dbReference type="NCBI Taxonomy" id="1862640"/>
    <lineage>
        <taxon>Eukaryota</taxon>
        <taxon>Viridiplantae</taxon>
        <taxon>Streptophyta</taxon>
        <taxon>Embryophyta</taxon>
        <taxon>Tracheophyta</taxon>
        <taxon>Spermatophyta</taxon>
        <taxon>Magnoliopsida</taxon>
        <taxon>eudicotyledons</taxon>
        <taxon>Gunneridae</taxon>
        <taxon>Pentapetalae</taxon>
        <taxon>rosids</taxon>
        <taxon>fabids</taxon>
        <taxon>Malpighiales</taxon>
        <taxon>Erythroxylaceae</taxon>
        <taxon>Erythroxylum</taxon>
    </lineage>
</organism>
<dbReference type="PROSITE" id="PS51375">
    <property type="entry name" value="PPR"/>
    <property type="match status" value="3"/>
</dbReference>
<evidence type="ECO:0000256" key="1">
    <source>
        <dbReference type="ARBA" id="ARBA00006643"/>
    </source>
</evidence>
<dbReference type="NCBIfam" id="TIGR00756">
    <property type="entry name" value="PPR"/>
    <property type="match status" value="2"/>
</dbReference>
<dbReference type="AlphaFoldDB" id="A0AAV8SQ40"/>
<evidence type="ECO:0000313" key="5">
    <source>
        <dbReference type="EMBL" id="KAJ8754360.1"/>
    </source>
</evidence>
<dbReference type="Pfam" id="PF01535">
    <property type="entry name" value="PPR"/>
    <property type="match status" value="2"/>
</dbReference>
<feature type="repeat" description="PPR" evidence="3">
    <location>
        <begin position="163"/>
        <end position="197"/>
    </location>
</feature>
<dbReference type="Pfam" id="PF13041">
    <property type="entry name" value="PPR_2"/>
    <property type="match status" value="2"/>
</dbReference>
<dbReference type="InterPro" id="IPR002885">
    <property type="entry name" value="PPR_rpt"/>
</dbReference>
<evidence type="ECO:0000259" key="4">
    <source>
        <dbReference type="Pfam" id="PF14432"/>
    </source>
</evidence>
<keyword evidence="2" id="KW-0677">Repeat</keyword>
<feature type="repeat" description="PPR" evidence="3">
    <location>
        <begin position="264"/>
        <end position="298"/>
    </location>
</feature>
<dbReference type="PANTHER" id="PTHR47926">
    <property type="entry name" value="PENTATRICOPEPTIDE REPEAT-CONTAINING PROTEIN"/>
    <property type="match status" value="1"/>
</dbReference>
<sequence>MVSQVTCLADGLEFGHKLQANSVCPLHSSSKEEGALHATTFLVNNRVRAGSNSTKSQKPFFQTLKSLTRSGKLEEAVQLIESLPPNLRNTETYSIVLHACISHKSLEHGRRLYLELLAKDQHSQRLLKEATLKSKLITLFSVCGYLEEARSIFENTFNSETVHESVWVAMAIAYSRNGCLKEALLLYTDMLWHHVKPGNFAFSLALKACADLNEIDIGRGVHAQVIKSYEEPDQVVNNALLALYAECGCFNEVLQLFGKLPKRNVVSWNSLIASLIKQNQVFEALNLFRRMQREKMGFSWVTLTSILAVCARLTALHFGKEIHAQIVKSCIRADILLLNSLMDMYVKCGVVDCGRMLFNRMRNKDLTTWNTMLTGYAINGCMDEAMGLFNEMVSSGTRPDDVTFVALLSGCSHGGLTETGQAYFRKMEMDFGISPTLEHYACLVDILGRAGKLEEALEVVRNMPMKPGGSIWGSLLNSCRLHGEVSLGEVIAKRLFEIEPNNAGNYVILSNIYAKAGMWDSVNMVREMMQRRGIKKEVGCSWVKVKNKVETFVAGGGTEFRKSVQYKKMWFELAEAMETHGYVPDTSVVLHDIDEAMKSIWVCGHSERLATMYALINSGAGMPIRIAKNLRVCADCHSWIKVVSQVTGRTVVLRDTTRFHHFKDGECSCKDYW</sequence>
<dbReference type="EMBL" id="JAIWQS010000009">
    <property type="protein sequence ID" value="KAJ8754360.1"/>
    <property type="molecule type" value="Genomic_DNA"/>
</dbReference>
<keyword evidence="6" id="KW-1185">Reference proteome</keyword>
<evidence type="ECO:0000256" key="2">
    <source>
        <dbReference type="ARBA" id="ARBA00022737"/>
    </source>
</evidence>
<evidence type="ECO:0000256" key="3">
    <source>
        <dbReference type="PROSITE-ProRule" id="PRU00708"/>
    </source>
</evidence>
<dbReference type="Pfam" id="PF14432">
    <property type="entry name" value="DYW_deaminase"/>
    <property type="match status" value="1"/>
</dbReference>
<dbReference type="FunFam" id="1.25.40.10:FF:000031">
    <property type="entry name" value="Pentatricopeptide repeat-containing protein mitochondrial"/>
    <property type="match status" value="1"/>
</dbReference>
<dbReference type="InterPro" id="IPR011990">
    <property type="entry name" value="TPR-like_helical_dom_sf"/>
</dbReference>
<dbReference type="FunFam" id="1.25.40.10:FF:001389">
    <property type="entry name" value="Pentatricopeptide repeat-containing protein At3g14330"/>
    <property type="match status" value="1"/>
</dbReference>
<dbReference type="GO" id="GO:0003729">
    <property type="term" value="F:mRNA binding"/>
    <property type="evidence" value="ECO:0007669"/>
    <property type="project" value="UniProtKB-ARBA"/>
</dbReference>
<protein>
    <recommendedName>
        <fullName evidence="4">DYW domain-containing protein</fullName>
    </recommendedName>
</protein>
<dbReference type="FunFam" id="1.25.40.10:FF:000366">
    <property type="entry name" value="Pentatricopeptide (PPR) repeat-containing protein"/>
    <property type="match status" value="1"/>
</dbReference>
<accession>A0AAV8SQ40</accession>
<gene>
    <name evidence="5" type="ORF">K2173_002811</name>
</gene>